<feature type="chain" id="PRO_5003303944" description="Lipoprotein" evidence="1">
    <location>
        <begin position="23"/>
        <end position="424"/>
    </location>
</feature>
<dbReference type="EMBL" id="CM001167">
    <property type="protein sequence ID" value="EGJ71879.1"/>
    <property type="molecule type" value="Genomic_DNA"/>
</dbReference>
<evidence type="ECO:0000313" key="4">
    <source>
        <dbReference type="EMBL" id="EGJ71879.1"/>
    </source>
</evidence>
<dbReference type="Pfam" id="PF13201">
    <property type="entry name" value="PCMD"/>
    <property type="match status" value="1"/>
</dbReference>
<organism evidence="4 5">
    <name type="scientific">Bacteroides coprosuis DSM 18011</name>
    <dbReference type="NCBI Taxonomy" id="679937"/>
    <lineage>
        <taxon>Bacteria</taxon>
        <taxon>Pseudomonadati</taxon>
        <taxon>Bacteroidota</taxon>
        <taxon>Bacteroidia</taxon>
        <taxon>Bacteroidales</taxon>
        <taxon>Bacteroidaceae</taxon>
        <taxon>Bacteroides</taxon>
    </lineage>
</organism>
<feature type="domain" description="Putative carbohydrate metabolism" evidence="2">
    <location>
        <begin position="194"/>
        <end position="421"/>
    </location>
</feature>
<dbReference type="InterPro" id="IPR024311">
    <property type="entry name" value="Lipocalin-like"/>
</dbReference>
<dbReference type="STRING" id="679937.Bcop_1687"/>
<evidence type="ECO:0000313" key="5">
    <source>
        <dbReference type="Proteomes" id="UP000018439"/>
    </source>
</evidence>
<evidence type="ECO:0000259" key="2">
    <source>
        <dbReference type="Pfam" id="PF13201"/>
    </source>
</evidence>
<reference evidence="4 5" key="1">
    <citation type="journal article" date="2011" name="Stand. Genomic Sci.">
        <title>Non-contiguous finished genome sequence of Bacteroides coprosuis type strain (PC139).</title>
        <authorList>
            <person name="Land M."/>
            <person name="Held B."/>
            <person name="Gronow S."/>
            <person name="Abt B."/>
            <person name="Lucas S."/>
            <person name="Del Rio T.G."/>
            <person name="Nolan M."/>
            <person name="Tice H."/>
            <person name="Cheng J.F."/>
            <person name="Pitluck S."/>
            <person name="Liolios K."/>
            <person name="Pagani I."/>
            <person name="Ivanova N."/>
            <person name="Mavromatis K."/>
            <person name="Mikhailova N."/>
            <person name="Pati A."/>
            <person name="Tapia R."/>
            <person name="Han C."/>
            <person name="Goodwin L."/>
            <person name="Chen A."/>
            <person name="Palaniappan K."/>
            <person name="Hauser L."/>
            <person name="Brambilla E.M."/>
            <person name="Rohde M."/>
            <person name="Goker M."/>
            <person name="Detter J.C."/>
            <person name="Woyke T."/>
            <person name="Bristow J."/>
            <person name="Eisen J.A."/>
            <person name="Markowitz V."/>
            <person name="Hugenholtz P."/>
            <person name="Kyrpides N.C."/>
            <person name="Klenk H.P."/>
            <person name="Lapidus A."/>
        </authorList>
    </citation>
    <scope>NUCLEOTIDE SEQUENCE [LARGE SCALE GENOMIC DNA]</scope>
    <source>
        <strain evidence="4 5">DSM 18011</strain>
    </source>
</reference>
<proteinExistence type="predicted"/>
<dbReference type="PROSITE" id="PS51257">
    <property type="entry name" value="PROKAR_LIPOPROTEIN"/>
    <property type="match status" value="1"/>
</dbReference>
<sequence>MKLSKLYTLLAFVLGFTMFSCSDDEKKKDGPEEELFDVFGIYEGTMNISVVQGDGSKKDFTLDKQYAFVETDPSPNTLRLAVKDFLLEEVEYGNIYIPALYEVKGNTCSLDGFSNHVDLVGQGEAEFTVLGKITEKEISLDIDGKFKNSADKRKIEVTFVGKKTDIKLKNYLFDFEEWEVGNPLDIDNIHFSLPKSKFENLRWSSTDFEVARYKQLELMTEYTVGSSSDNQAGKLSAQIRTVESIEGDNFLHLPKVYGGYLYCGGFNDDTQLHPHDRLLLGSPFEVEPMSVKGYYYYKSGKEYFSCPNPDKPAEVVLDADKVDACLMAAYLYEVSSFENTDDILTLQTLQNSPQVVAKAQYTSEKATRGFEEFEMKLRWNEGAKYDSDKKYRFVLLFASSKDGITYSGAPESVLRIDNVRISTK</sequence>
<dbReference type="HOGENOM" id="CLU_646645_0_0_10"/>
<evidence type="ECO:0000259" key="3">
    <source>
        <dbReference type="Pfam" id="PF13944"/>
    </source>
</evidence>
<dbReference type="Proteomes" id="UP000018439">
    <property type="component" value="Chromosome"/>
</dbReference>
<dbReference type="Gene3D" id="2.60.120.890">
    <property type="entry name" value="BT2081, beta-jelly-roll domain"/>
    <property type="match status" value="1"/>
</dbReference>
<keyword evidence="1" id="KW-0732">Signal</keyword>
<evidence type="ECO:0008006" key="6">
    <source>
        <dbReference type="Google" id="ProtNLM"/>
    </source>
</evidence>
<protein>
    <recommendedName>
        <fullName evidence="6">Lipoprotein</fullName>
    </recommendedName>
</protein>
<gene>
    <name evidence="4" type="ORF">Bcop_1687</name>
</gene>
<dbReference type="OrthoDB" id="1049477at2"/>
<dbReference type="AlphaFoldDB" id="F3ZR06"/>
<evidence type="ECO:0000256" key="1">
    <source>
        <dbReference type="SAM" id="SignalP"/>
    </source>
</evidence>
<keyword evidence="5" id="KW-1185">Reference proteome</keyword>
<name>F3ZR06_9BACE</name>
<feature type="domain" description="Lipocalin-like" evidence="3">
    <location>
        <begin position="38"/>
        <end position="162"/>
    </location>
</feature>
<dbReference type="InterPro" id="IPR025112">
    <property type="entry name" value="PCMD"/>
</dbReference>
<dbReference type="Pfam" id="PF13944">
    <property type="entry name" value="Calycin_like"/>
    <property type="match status" value="1"/>
</dbReference>
<accession>F3ZR06</accession>
<dbReference type="InterPro" id="IPR038653">
    <property type="entry name" value="Put_CMD_sf"/>
</dbReference>
<feature type="signal peptide" evidence="1">
    <location>
        <begin position="1"/>
        <end position="22"/>
    </location>
</feature>